<dbReference type="AlphaFoldDB" id="A0A9W7MSU5"/>
<comment type="caution">
    <text evidence="4">The sequence shown here is derived from an EMBL/GenBank/DDBJ whole genome shotgun (WGS) entry which is preliminary data.</text>
</comment>
<evidence type="ECO:0000259" key="3">
    <source>
        <dbReference type="PROSITE" id="PS50102"/>
    </source>
</evidence>
<dbReference type="EMBL" id="BSYR01000056">
    <property type="protein sequence ID" value="GMJ10120.1"/>
    <property type="molecule type" value="Genomic_DNA"/>
</dbReference>
<dbReference type="InterPro" id="IPR012677">
    <property type="entry name" value="Nucleotide-bd_a/b_plait_sf"/>
</dbReference>
<dbReference type="Pfam" id="PF00076">
    <property type="entry name" value="RRM_1"/>
    <property type="match status" value="1"/>
</dbReference>
<sequence>MAMRRNSNWKRNDRDRRQQIFTLFIEKLSEKLHWQGLWHASRRHVDVSDAFIARKRDERGRRFGFVRFGKRIDAERAIERLNGFVLYGSRIRVSMAGFKPRQAFWRKVGHRLWIPKGVGIKGGMQQ</sequence>
<dbReference type="InterPro" id="IPR050502">
    <property type="entry name" value="Euk_RNA-bind_prot"/>
</dbReference>
<dbReference type="Gene3D" id="3.30.70.330">
    <property type="match status" value="1"/>
</dbReference>
<evidence type="ECO:0000256" key="1">
    <source>
        <dbReference type="ARBA" id="ARBA00022884"/>
    </source>
</evidence>
<accession>A0A9W7MSU5</accession>
<evidence type="ECO:0000313" key="5">
    <source>
        <dbReference type="Proteomes" id="UP001165190"/>
    </source>
</evidence>
<dbReference type="InterPro" id="IPR000504">
    <property type="entry name" value="RRM_dom"/>
</dbReference>
<dbReference type="CDD" id="cd00590">
    <property type="entry name" value="RRM_SF"/>
    <property type="match status" value="1"/>
</dbReference>
<dbReference type="PANTHER" id="PTHR48025">
    <property type="entry name" value="OS02G0815200 PROTEIN"/>
    <property type="match status" value="1"/>
</dbReference>
<dbReference type="SMART" id="SM00360">
    <property type="entry name" value="RRM"/>
    <property type="match status" value="1"/>
</dbReference>
<name>A0A9W7MSU5_HIBTR</name>
<dbReference type="PROSITE" id="PS50102">
    <property type="entry name" value="RRM"/>
    <property type="match status" value="1"/>
</dbReference>
<keyword evidence="1 2" id="KW-0694">RNA-binding</keyword>
<protein>
    <recommendedName>
        <fullName evidence="3">RRM domain-containing protein</fullName>
    </recommendedName>
</protein>
<dbReference type="PANTHER" id="PTHR48025:SF1">
    <property type="entry name" value="RRM DOMAIN-CONTAINING PROTEIN"/>
    <property type="match status" value="1"/>
</dbReference>
<evidence type="ECO:0000256" key="2">
    <source>
        <dbReference type="PROSITE-ProRule" id="PRU00176"/>
    </source>
</evidence>
<gene>
    <name evidence="4" type="ORF">HRI_004681200</name>
</gene>
<dbReference type="InterPro" id="IPR035979">
    <property type="entry name" value="RBD_domain_sf"/>
</dbReference>
<organism evidence="4 5">
    <name type="scientific">Hibiscus trionum</name>
    <name type="common">Flower of an hour</name>
    <dbReference type="NCBI Taxonomy" id="183268"/>
    <lineage>
        <taxon>Eukaryota</taxon>
        <taxon>Viridiplantae</taxon>
        <taxon>Streptophyta</taxon>
        <taxon>Embryophyta</taxon>
        <taxon>Tracheophyta</taxon>
        <taxon>Spermatophyta</taxon>
        <taxon>Magnoliopsida</taxon>
        <taxon>eudicotyledons</taxon>
        <taxon>Gunneridae</taxon>
        <taxon>Pentapetalae</taxon>
        <taxon>rosids</taxon>
        <taxon>malvids</taxon>
        <taxon>Malvales</taxon>
        <taxon>Malvaceae</taxon>
        <taxon>Malvoideae</taxon>
        <taxon>Hibiscus</taxon>
    </lineage>
</organism>
<proteinExistence type="predicted"/>
<dbReference type="GO" id="GO:0003729">
    <property type="term" value="F:mRNA binding"/>
    <property type="evidence" value="ECO:0007669"/>
    <property type="project" value="TreeGrafter"/>
</dbReference>
<keyword evidence="5" id="KW-1185">Reference proteome</keyword>
<dbReference type="Proteomes" id="UP001165190">
    <property type="component" value="Unassembled WGS sequence"/>
</dbReference>
<feature type="domain" description="RRM" evidence="3">
    <location>
        <begin position="21"/>
        <end position="98"/>
    </location>
</feature>
<dbReference type="SUPFAM" id="SSF54928">
    <property type="entry name" value="RNA-binding domain, RBD"/>
    <property type="match status" value="1"/>
</dbReference>
<evidence type="ECO:0000313" key="4">
    <source>
        <dbReference type="EMBL" id="GMJ10120.1"/>
    </source>
</evidence>
<dbReference type="GO" id="GO:0005634">
    <property type="term" value="C:nucleus"/>
    <property type="evidence" value="ECO:0007669"/>
    <property type="project" value="TreeGrafter"/>
</dbReference>
<reference evidence="4" key="1">
    <citation type="submission" date="2023-05" db="EMBL/GenBank/DDBJ databases">
        <title>Genome and transcriptome analyses reveal genes involved in the formation of fine ridges on petal epidermal cells in Hibiscus trionum.</title>
        <authorList>
            <person name="Koshimizu S."/>
            <person name="Masuda S."/>
            <person name="Ishii T."/>
            <person name="Shirasu K."/>
            <person name="Hoshino A."/>
            <person name="Arita M."/>
        </authorList>
    </citation>
    <scope>NUCLEOTIDE SEQUENCE</scope>
    <source>
        <strain evidence="4">Hamamatsu line</strain>
    </source>
</reference>